<dbReference type="PATRIC" id="fig|218284.4.peg.2664"/>
<sequence>MNLINKKVTHERFGMGSIVNHNDTVVEIHFASENKKFVYPDVFGQHLKLHDKNAANSLEKILHEQEMELKEEEMQKEEEKARQRKYQELRVGHEKLMKNHKLHPESQMVYRCDTEEEQSSAFSDWTVSSGEIKSGNNKGKPNKPSRLHQNSAVLLTAVDPGMPEKDRRILGVYMVKDNFIGKLCEDGNIPAHSHYRLKLTDDESKQMPFWKYYVNEKSPQKTTWNTGKYRYFDNSWMAQILRDIVSLKSDTEEQELAQQFLDHFSKLNQIVEQDLKEPNGALLRA</sequence>
<dbReference type="eggNOG" id="ENOG502Z8SQ">
    <property type="taxonomic scope" value="Bacteria"/>
</dbReference>
<name>A0A0P6WC96_9BACI</name>
<feature type="coiled-coil region" evidence="1">
    <location>
        <begin position="55"/>
        <end position="89"/>
    </location>
</feature>
<protein>
    <submittedName>
        <fullName evidence="2">Malate synthase</fullName>
    </submittedName>
</protein>
<comment type="caution">
    <text evidence="2">The sequence shown here is derived from an EMBL/GenBank/DDBJ whole genome shotgun (WGS) entry which is preliminary data.</text>
</comment>
<dbReference type="OrthoDB" id="2068443at2"/>
<dbReference type="EMBL" id="LIXZ01000029">
    <property type="protein sequence ID" value="KPL57701.1"/>
    <property type="molecule type" value="Genomic_DNA"/>
</dbReference>
<dbReference type="Proteomes" id="UP000050398">
    <property type="component" value="Unassembled WGS sequence"/>
</dbReference>
<keyword evidence="1" id="KW-0175">Coiled coil</keyword>
<evidence type="ECO:0000313" key="3">
    <source>
        <dbReference type="Proteomes" id="UP000050398"/>
    </source>
</evidence>
<proteinExistence type="predicted"/>
<organism evidence="2 3">
    <name type="scientific">Rossellomorea vietnamensis</name>
    <dbReference type="NCBI Taxonomy" id="218284"/>
    <lineage>
        <taxon>Bacteria</taxon>
        <taxon>Bacillati</taxon>
        <taxon>Bacillota</taxon>
        <taxon>Bacilli</taxon>
        <taxon>Bacillales</taxon>
        <taxon>Bacillaceae</taxon>
        <taxon>Rossellomorea</taxon>
    </lineage>
</organism>
<dbReference type="RefSeq" id="WP_060674873.1">
    <property type="nucleotide sequence ID" value="NZ_LIXZ01000029.1"/>
</dbReference>
<reference evidence="2 3" key="1">
    <citation type="submission" date="2015-08" db="EMBL/GenBank/DDBJ databases">
        <title>Draft Genome Sequence of Bacillus vietnamensis UCD-SED5.</title>
        <authorList>
            <person name="Lee R.D."/>
            <person name="Jospin G."/>
            <person name="Lang J.M."/>
            <person name="Coil D.A."/>
            <person name="Eisen J.A."/>
        </authorList>
    </citation>
    <scope>NUCLEOTIDE SEQUENCE [LARGE SCALE GENOMIC DNA]</scope>
    <source>
        <strain evidence="2 3">UCD-SED5</strain>
    </source>
</reference>
<accession>A0A0P6WC96</accession>
<dbReference type="AlphaFoldDB" id="A0A0P6WC96"/>
<evidence type="ECO:0000256" key="1">
    <source>
        <dbReference type="SAM" id="Coils"/>
    </source>
</evidence>
<gene>
    <name evidence="2" type="ORF">AM506_20645</name>
</gene>
<evidence type="ECO:0000313" key="2">
    <source>
        <dbReference type="EMBL" id="KPL57701.1"/>
    </source>
</evidence>